<dbReference type="GO" id="GO:0005524">
    <property type="term" value="F:ATP binding"/>
    <property type="evidence" value="ECO:0007669"/>
    <property type="project" value="UniProtKB-UniRule"/>
</dbReference>
<keyword evidence="4 9" id="KW-0067">ATP-binding</keyword>
<evidence type="ECO:0000313" key="14">
    <source>
        <dbReference type="EMBL" id="KAK9739840.1"/>
    </source>
</evidence>
<feature type="binding site" evidence="9">
    <location>
        <begin position="153"/>
        <end position="160"/>
    </location>
    <ligand>
        <name>ATP</name>
        <dbReference type="ChEBI" id="CHEBI:30616"/>
    </ligand>
</feature>
<dbReference type="InterPro" id="IPR027640">
    <property type="entry name" value="Kinesin-like_fam"/>
</dbReference>
<dbReference type="Pfam" id="PF00225">
    <property type="entry name" value="Kinesin"/>
    <property type="match status" value="1"/>
</dbReference>
<dbReference type="GO" id="GO:0008017">
    <property type="term" value="F:microtubule binding"/>
    <property type="evidence" value="ECO:0007669"/>
    <property type="project" value="InterPro"/>
</dbReference>
<feature type="coiled-coil region" evidence="11">
    <location>
        <begin position="407"/>
        <end position="441"/>
    </location>
</feature>
<evidence type="ECO:0000256" key="8">
    <source>
        <dbReference type="ARBA" id="ARBA00060769"/>
    </source>
</evidence>
<dbReference type="PRINTS" id="PR00380">
    <property type="entry name" value="KINESINHEAVY"/>
</dbReference>
<dbReference type="Proteomes" id="UP001458880">
    <property type="component" value="Unassembled WGS sequence"/>
</dbReference>
<feature type="region of interest" description="Disordered" evidence="12">
    <location>
        <begin position="725"/>
        <end position="758"/>
    </location>
</feature>
<evidence type="ECO:0000256" key="7">
    <source>
        <dbReference type="ARBA" id="ARBA00023212"/>
    </source>
</evidence>
<keyword evidence="2 10" id="KW-0493">Microtubule</keyword>
<evidence type="ECO:0000313" key="15">
    <source>
        <dbReference type="Proteomes" id="UP001458880"/>
    </source>
</evidence>
<feature type="coiled-coil region" evidence="11">
    <location>
        <begin position="512"/>
        <end position="546"/>
    </location>
</feature>
<evidence type="ECO:0000256" key="10">
    <source>
        <dbReference type="RuleBase" id="RU000394"/>
    </source>
</evidence>
<dbReference type="Gene3D" id="3.40.850.10">
    <property type="entry name" value="Kinesin motor domain"/>
    <property type="match status" value="1"/>
</dbReference>
<keyword evidence="7" id="KW-0206">Cytoskeleton</keyword>
<dbReference type="AlphaFoldDB" id="A0AAW1M2K7"/>
<keyword evidence="5 11" id="KW-0175">Coiled coil</keyword>
<dbReference type="EMBL" id="JASPKY010000070">
    <property type="protein sequence ID" value="KAK9739840.1"/>
    <property type="molecule type" value="Genomic_DNA"/>
</dbReference>
<name>A0AAW1M2K7_POPJA</name>
<protein>
    <recommendedName>
        <fullName evidence="10">Kinesin-like protein</fullName>
    </recommendedName>
</protein>
<evidence type="ECO:0000256" key="6">
    <source>
        <dbReference type="ARBA" id="ARBA00023175"/>
    </source>
</evidence>
<sequence>MYKLYLKGGDIDSVKMVKNKRDLKSPRRRSSLLSRAGVRGKLSSAKASANIKVVVRVRPPNEKETGDNSRMVVKVINDQLLVFDPEEDSQPFFYHGVEQKRRDLLKKAHKNMKFYFDRVYGFDASNNDVFETTTDSLINRLMDGCNCSVFVYGATGAGKTHTMLGHAEHPGITFLTMQALFEKKTELSSERDFELGVTYLEVYNENVQDLLNPGSTLHLREDGKYGVVVAGIKVKRIDASEELFEMLDKGNKNRTQHPTDANAESSRSHAVFQVYMKMTFKTTGQVRVAKLSMIDLAGSERGAATGCAGMRFTEGANINRSLLALGNCINSLAGGLKHVPYRDSKLTRLLKDSLGGNCQTIMIANISPSSISYEDTYNTLKYATRAKKIKSNVKKNVMNTNVDVEHYSKLVEENEQLKLRLEEALKNANAAEKENNGSNDLANVELSCECNINSESRTKLLDIFSETRKLQDRLHKLEMHEQLLSVRRMMKENADARISDVCTDTPEKTKGHKRLGATLERLTKNVNILQEELSVLQGNKKKLQEQVTDMLQSEPNLKYIVDLEGAKLNVLESKYEVENQVKLNEKLSEEIRAQGEMIDKMSSLLRTCYLHVKGHGFATDTLDKDYQTIVRDLQGFHTVSFHENIPLPCSPIAIGNSNSNEEESRKRKLNEGSTCSLDSTFVSNSVKPSGKPALTACAELLLTKVYKPPAKKVARVVPLKENRLRKPTAAMGTSQRFPSARSPCNVIPPRMKSSRPKD</sequence>
<evidence type="ECO:0000259" key="13">
    <source>
        <dbReference type="PROSITE" id="PS50067"/>
    </source>
</evidence>
<evidence type="ECO:0000256" key="2">
    <source>
        <dbReference type="ARBA" id="ARBA00022701"/>
    </source>
</evidence>
<dbReference type="SMART" id="SM00129">
    <property type="entry name" value="KISc"/>
    <property type="match status" value="1"/>
</dbReference>
<reference evidence="14 15" key="1">
    <citation type="journal article" date="2024" name="BMC Genomics">
        <title>De novo assembly and annotation of Popillia japonica's genome with initial clues to its potential as an invasive pest.</title>
        <authorList>
            <person name="Cucini C."/>
            <person name="Boschi S."/>
            <person name="Funari R."/>
            <person name="Cardaioli E."/>
            <person name="Iannotti N."/>
            <person name="Marturano G."/>
            <person name="Paoli F."/>
            <person name="Bruttini M."/>
            <person name="Carapelli A."/>
            <person name="Frati F."/>
            <person name="Nardi F."/>
        </authorList>
    </citation>
    <scope>NUCLEOTIDE SEQUENCE [LARGE SCALE GENOMIC DNA]</scope>
    <source>
        <strain evidence="14">DMR45628</strain>
    </source>
</reference>
<evidence type="ECO:0000256" key="11">
    <source>
        <dbReference type="SAM" id="Coils"/>
    </source>
</evidence>
<dbReference type="SUPFAM" id="SSF52540">
    <property type="entry name" value="P-loop containing nucleoside triphosphate hydrolases"/>
    <property type="match status" value="1"/>
</dbReference>
<comment type="similarity">
    <text evidence="8">Belongs to the TRAFAC class myosin-kinesin ATPase superfamily. Kinesin family. KIN-8 subfamily.</text>
</comment>
<gene>
    <name evidence="14" type="ORF">QE152_g8682</name>
</gene>
<dbReference type="GO" id="GO:0007018">
    <property type="term" value="P:microtubule-based movement"/>
    <property type="evidence" value="ECO:0007669"/>
    <property type="project" value="InterPro"/>
</dbReference>
<dbReference type="PANTHER" id="PTHR47968">
    <property type="entry name" value="CENTROMERE PROTEIN E"/>
    <property type="match status" value="1"/>
</dbReference>
<keyword evidence="7" id="KW-0963">Cytoplasm</keyword>
<feature type="domain" description="Kinesin motor" evidence="13">
    <location>
        <begin position="50"/>
        <end position="389"/>
    </location>
</feature>
<dbReference type="PANTHER" id="PTHR47968:SF65">
    <property type="entry name" value="KINESIN MOTOR DOMAIN-CONTAINING PROTEIN"/>
    <property type="match status" value="1"/>
</dbReference>
<dbReference type="PROSITE" id="PS50067">
    <property type="entry name" value="KINESIN_MOTOR_2"/>
    <property type="match status" value="1"/>
</dbReference>
<keyword evidence="3 9" id="KW-0547">Nucleotide-binding</keyword>
<evidence type="ECO:0000256" key="9">
    <source>
        <dbReference type="PROSITE-ProRule" id="PRU00283"/>
    </source>
</evidence>
<evidence type="ECO:0000256" key="4">
    <source>
        <dbReference type="ARBA" id="ARBA00022840"/>
    </source>
</evidence>
<dbReference type="FunFam" id="3.40.850.10:FF:000054">
    <property type="entry name" value="Kinesin-like protein"/>
    <property type="match status" value="1"/>
</dbReference>
<dbReference type="InterPro" id="IPR019821">
    <property type="entry name" value="Kinesin_motor_CS"/>
</dbReference>
<comment type="subcellular location">
    <subcellularLocation>
        <location evidence="1">Cytoplasm</location>
        <location evidence="1">Cytoskeleton</location>
    </subcellularLocation>
</comment>
<evidence type="ECO:0000256" key="12">
    <source>
        <dbReference type="SAM" id="MobiDB-lite"/>
    </source>
</evidence>
<keyword evidence="15" id="KW-1185">Reference proteome</keyword>
<dbReference type="PROSITE" id="PS00411">
    <property type="entry name" value="KINESIN_MOTOR_1"/>
    <property type="match status" value="1"/>
</dbReference>
<keyword evidence="6 9" id="KW-0505">Motor protein</keyword>
<evidence type="ECO:0000256" key="5">
    <source>
        <dbReference type="ARBA" id="ARBA00023054"/>
    </source>
</evidence>
<dbReference type="InterPro" id="IPR027417">
    <property type="entry name" value="P-loop_NTPase"/>
</dbReference>
<evidence type="ECO:0000256" key="1">
    <source>
        <dbReference type="ARBA" id="ARBA00004245"/>
    </source>
</evidence>
<dbReference type="GO" id="GO:0005874">
    <property type="term" value="C:microtubule"/>
    <property type="evidence" value="ECO:0007669"/>
    <property type="project" value="UniProtKB-KW"/>
</dbReference>
<accession>A0AAW1M2K7</accession>
<evidence type="ECO:0000256" key="3">
    <source>
        <dbReference type="ARBA" id="ARBA00022741"/>
    </source>
</evidence>
<organism evidence="14 15">
    <name type="scientific">Popillia japonica</name>
    <name type="common">Japanese beetle</name>
    <dbReference type="NCBI Taxonomy" id="7064"/>
    <lineage>
        <taxon>Eukaryota</taxon>
        <taxon>Metazoa</taxon>
        <taxon>Ecdysozoa</taxon>
        <taxon>Arthropoda</taxon>
        <taxon>Hexapoda</taxon>
        <taxon>Insecta</taxon>
        <taxon>Pterygota</taxon>
        <taxon>Neoptera</taxon>
        <taxon>Endopterygota</taxon>
        <taxon>Coleoptera</taxon>
        <taxon>Polyphaga</taxon>
        <taxon>Scarabaeiformia</taxon>
        <taxon>Scarabaeidae</taxon>
        <taxon>Rutelinae</taxon>
        <taxon>Popillia</taxon>
    </lineage>
</organism>
<comment type="caution">
    <text evidence="14">The sequence shown here is derived from an EMBL/GenBank/DDBJ whole genome shotgun (WGS) entry which is preliminary data.</text>
</comment>
<dbReference type="InterPro" id="IPR001752">
    <property type="entry name" value="Kinesin_motor_dom"/>
</dbReference>
<dbReference type="GO" id="GO:0003777">
    <property type="term" value="F:microtubule motor activity"/>
    <property type="evidence" value="ECO:0007669"/>
    <property type="project" value="InterPro"/>
</dbReference>
<proteinExistence type="inferred from homology"/>
<dbReference type="InterPro" id="IPR036961">
    <property type="entry name" value="Kinesin_motor_dom_sf"/>
</dbReference>